<sequence>MPQEFNLDQALKHAIQTEKDVMDFYKKAAEITKNERAKKVFTTLSNEEREHASHFFHLYKGGELGTFEQFMASPPQKDSAMLAELRKSLDSATNERKAMEIALKEEEDLEKNLRMTASHIVDPAVRSVFERMAKETRDHYEIIESEYAHLMGMVHETDIDTYVRE</sequence>
<accession>A0ABM8HM61</accession>
<dbReference type="InterPro" id="IPR009078">
    <property type="entry name" value="Ferritin-like_SF"/>
</dbReference>
<proteinExistence type="predicted"/>
<reference evidence="3 4" key="1">
    <citation type="journal article" date="2016" name="C (Basel)">
        <title>Selective Growth of and Electricity Production by Marine Exoelectrogenic Bacteria in Self-Aggregated Hydrogel of Microbially Reduced Graphene Oxide.</title>
        <authorList>
            <person name="Yoshida N."/>
            <person name="Goto Y."/>
            <person name="Miyata Y."/>
        </authorList>
    </citation>
    <scope>NUCLEOTIDE SEQUENCE [LARGE SCALE GENOMIC DNA]</scope>
    <source>
        <strain evidence="3 4">NIT-T3</strain>
    </source>
</reference>
<evidence type="ECO:0000259" key="2">
    <source>
        <dbReference type="Pfam" id="PF02915"/>
    </source>
</evidence>
<feature type="domain" description="Rubrerythrin diiron-binding" evidence="2">
    <location>
        <begin position="10"/>
        <end position="145"/>
    </location>
</feature>
<feature type="coiled-coil region" evidence="1">
    <location>
        <begin position="82"/>
        <end position="112"/>
    </location>
</feature>
<dbReference type="Proteomes" id="UP001319827">
    <property type="component" value="Chromosome"/>
</dbReference>
<gene>
    <name evidence="3" type="ORF">DESUT3_03890</name>
</gene>
<dbReference type="CDD" id="cd01045">
    <property type="entry name" value="Ferritin_like_AB"/>
    <property type="match status" value="1"/>
</dbReference>
<evidence type="ECO:0000313" key="4">
    <source>
        <dbReference type="Proteomes" id="UP001319827"/>
    </source>
</evidence>
<dbReference type="InterPro" id="IPR003251">
    <property type="entry name" value="Rr_diiron-bd_dom"/>
</dbReference>
<keyword evidence="1" id="KW-0175">Coiled coil</keyword>
<evidence type="ECO:0000313" key="3">
    <source>
        <dbReference type="EMBL" id="BCR03320.1"/>
    </source>
</evidence>
<dbReference type="InterPro" id="IPR012347">
    <property type="entry name" value="Ferritin-like"/>
</dbReference>
<protein>
    <submittedName>
        <fullName evidence="3">Ferritin</fullName>
    </submittedName>
</protein>
<reference evidence="3 4" key="2">
    <citation type="journal article" date="2021" name="Int. J. Syst. Evol. Microbiol.">
        <title>Isolation and Polyphasic Characterization of Desulfuromonas versatilis sp. Nov., an Electrogenic Bacteria Capable of Versatile Metabolism Isolated from a Graphene Oxide-Reducing Enrichment Culture.</title>
        <authorList>
            <person name="Xie L."/>
            <person name="Yoshida N."/>
            <person name="Ishii S."/>
            <person name="Meng L."/>
        </authorList>
    </citation>
    <scope>NUCLEOTIDE SEQUENCE [LARGE SCALE GENOMIC DNA]</scope>
    <source>
        <strain evidence="3 4">NIT-T3</strain>
    </source>
</reference>
<keyword evidence="4" id="KW-1185">Reference proteome</keyword>
<evidence type="ECO:0000256" key="1">
    <source>
        <dbReference type="SAM" id="Coils"/>
    </source>
</evidence>
<dbReference type="SUPFAM" id="SSF47240">
    <property type="entry name" value="Ferritin-like"/>
    <property type="match status" value="1"/>
</dbReference>
<name>A0ABM8HM61_9BACT</name>
<dbReference type="Pfam" id="PF02915">
    <property type="entry name" value="Rubrerythrin"/>
    <property type="match status" value="1"/>
</dbReference>
<dbReference type="PANTHER" id="PTHR33531:SF7">
    <property type="entry name" value="HYPOTHETICAL MEMBRANE PROTEIN, CONSERVED"/>
    <property type="match status" value="1"/>
</dbReference>
<dbReference type="EMBL" id="AP024355">
    <property type="protein sequence ID" value="BCR03320.1"/>
    <property type="molecule type" value="Genomic_DNA"/>
</dbReference>
<dbReference type="PANTHER" id="PTHR33531">
    <property type="entry name" value="RUBRERYTHRIN SUBFAMILY"/>
    <property type="match status" value="1"/>
</dbReference>
<organism evidence="3 4">
    <name type="scientific">Desulfuromonas versatilis</name>
    <dbReference type="NCBI Taxonomy" id="2802975"/>
    <lineage>
        <taxon>Bacteria</taxon>
        <taxon>Pseudomonadati</taxon>
        <taxon>Thermodesulfobacteriota</taxon>
        <taxon>Desulfuromonadia</taxon>
        <taxon>Desulfuromonadales</taxon>
        <taxon>Desulfuromonadaceae</taxon>
        <taxon>Desulfuromonas</taxon>
    </lineage>
</organism>
<dbReference type="Gene3D" id="1.20.1260.10">
    <property type="match status" value="1"/>
</dbReference>